<keyword evidence="4" id="KW-1185">Reference proteome</keyword>
<feature type="region of interest" description="Disordered" evidence="1">
    <location>
        <begin position="411"/>
        <end position="466"/>
    </location>
</feature>
<feature type="compositionally biased region" description="Low complexity" evidence="1">
    <location>
        <begin position="422"/>
        <end position="445"/>
    </location>
</feature>
<evidence type="ECO:0000313" key="3">
    <source>
        <dbReference type="EMBL" id="MBA2226688.1"/>
    </source>
</evidence>
<comment type="caution">
    <text evidence="3">The sequence shown here is derived from an EMBL/GenBank/DDBJ whole genome shotgun (WGS) entry which is preliminary data.</text>
</comment>
<dbReference type="AlphaFoldDB" id="A0A7V9AC49"/>
<dbReference type="GO" id="GO:0005886">
    <property type="term" value="C:plasma membrane"/>
    <property type="evidence" value="ECO:0007669"/>
    <property type="project" value="TreeGrafter"/>
</dbReference>
<feature type="compositionally biased region" description="Low complexity" evidence="1">
    <location>
        <begin position="455"/>
        <end position="466"/>
    </location>
</feature>
<dbReference type="InterPro" id="IPR015854">
    <property type="entry name" value="ABC_transpr_LolD-like"/>
</dbReference>
<organism evidence="3 4">
    <name type="scientific">Thermogemmata fonticola</name>
    <dbReference type="NCBI Taxonomy" id="2755323"/>
    <lineage>
        <taxon>Bacteria</taxon>
        <taxon>Pseudomonadati</taxon>
        <taxon>Planctomycetota</taxon>
        <taxon>Planctomycetia</taxon>
        <taxon>Gemmatales</taxon>
        <taxon>Gemmataceae</taxon>
        <taxon>Thermogemmata</taxon>
    </lineage>
</organism>
<evidence type="ECO:0000259" key="2">
    <source>
        <dbReference type="PROSITE" id="PS51186"/>
    </source>
</evidence>
<dbReference type="RefSeq" id="WP_194538133.1">
    <property type="nucleotide sequence ID" value="NZ_JACEFB010000007.1"/>
</dbReference>
<sequence length="466" mass="51833">MPLSPITIRYPLRPVRRSLWTNQVLDLFGLEEEEGPYTVAEEVSLDVRPGDIVLFTGGSGSGKSSLLRAAGEQLGAIDAWGVELPAVPLIEAVAGATLTERLEWFSGCGLAEARLLLRCPGELSEGQRYRFRLALGLCRAIEQARSAGRDAWLMADEFTATLDRLSAKVTAYNLAKLARRQQAGLLLATTHEDVIEDLQPDLLVQCEAGGVMRVERRREQRRRHISFAPELWLSDGTVRDWPYFARWHYRSHHLGCVRRVTLLWHGQRPIGICVFSAPAASLHWRNRWFGLHQPRSRLVLQALNAQLWLLQRIVLHPDYRGAGIAAAFVRRACQLCPVDWIETLSALGHAAGAFFEKAGFVRVGVVRHSHRGDAAAIYGRGARLSAESRRKSRFSYPIYYIFDNRRRSEHEDLPFSPPLSAPPVSSSSPQPDSATATPPDATQPPRIDPRRTCPAESSSTASGASE</sequence>
<dbReference type="SUPFAM" id="SSF55729">
    <property type="entry name" value="Acyl-CoA N-acyltransferases (Nat)"/>
    <property type="match status" value="1"/>
</dbReference>
<dbReference type="SMART" id="SM00382">
    <property type="entry name" value="AAA"/>
    <property type="match status" value="1"/>
</dbReference>
<dbReference type="InterPro" id="IPR003593">
    <property type="entry name" value="AAA+_ATPase"/>
</dbReference>
<dbReference type="Proteomes" id="UP000542342">
    <property type="component" value="Unassembled WGS sequence"/>
</dbReference>
<dbReference type="Gene3D" id="3.40.50.300">
    <property type="entry name" value="P-loop containing nucleotide triphosphate hydrolases"/>
    <property type="match status" value="1"/>
</dbReference>
<dbReference type="PROSITE" id="PS51186">
    <property type="entry name" value="GNAT"/>
    <property type="match status" value="1"/>
</dbReference>
<proteinExistence type="predicted"/>
<dbReference type="Pfam" id="PF00583">
    <property type="entry name" value="Acetyltransf_1"/>
    <property type="match status" value="1"/>
</dbReference>
<dbReference type="InterPro" id="IPR000182">
    <property type="entry name" value="GNAT_dom"/>
</dbReference>
<dbReference type="InterPro" id="IPR027417">
    <property type="entry name" value="P-loop_NTPase"/>
</dbReference>
<evidence type="ECO:0000256" key="1">
    <source>
        <dbReference type="SAM" id="MobiDB-lite"/>
    </source>
</evidence>
<dbReference type="Gene3D" id="3.40.630.30">
    <property type="match status" value="1"/>
</dbReference>
<dbReference type="PANTHER" id="PTHR24220">
    <property type="entry name" value="IMPORT ATP-BINDING PROTEIN"/>
    <property type="match status" value="1"/>
</dbReference>
<gene>
    <name evidence="3" type="ORF">H0921_11005</name>
</gene>
<dbReference type="GO" id="GO:0016747">
    <property type="term" value="F:acyltransferase activity, transferring groups other than amino-acyl groups"/>
    <property type="evidence" value="ECO:0007669"/>
    <property type="project" value="InterPro"/>
</dbReference>
<name>A0A7V9AC49_9BACT</name>
<evidence type="ECO:0000313" key="4">
    <source>
        <dbReference type="Proteomes" id="UP000542342"/>
    </source>
</evidence>
<dbReference type="GO" id="GO:0022857">
    <property type="term" value="F:transmembrane transporter activity"/>
    <property type="evidence" value="ECO:0007669"/>
    <property type="project" value="TreeGrafter"/>
</dbReference>
<dbReference type="InterPro" id="IPR016181">
    <property type="entry name" value="Acyl_CoA_acyltransferase"/>
</dbReference>
<protein>
    <recommendedName>
        <fullName evidence="2">N-acetyltransferase domain-containing protein</fullName>
    </recommendedName>
</protein>
<reference evidence="3 4" key="1">
    <citation type="submission" date="2020-07" db="EMBL/GenBank/DDBJ databases">
        <title>Thermogemmata thermophila gen. nov., sp. nov., a novel moderate thermophilic planctomycete from a Kamchatka hot spring.</title>
        <authorList>
            <person name="Elcheninov A.G."/>
            <person name="Podosokorskaya O.A."/>
            <person name="Kovaleva O.L."/>
            <person name="Novikov A."/>
            <person name="Bonch-Osmolovskaya E.A."/>
            <person name="Toshchakov S.V."/>
            <person name="Kublanov I.V."/>
        </authorList>
    </citation>
    <scope>NUCLEOTIDE SEQUENCE [LARGE SCALE GENOMIC DNA]</scope>
    <source>
        <strain evidence="3 4">2918</strain>
    </source>
</reference>
<dbReference type="SUPFAM" id="SSF52540">
    <property type="entry name" value="P-loop containing nucleoside triphosphate hydrolases"/>
    <property type="match status" value="1"/>
</dbReference>
<dbReference type="EMBL" id="JACEFB010000007">
    <property type="protein sequence ID" value="MBA2226688.1"/>
    <property type="molecule type" value="Genomic_DNA"/>
</dbReference>
<feature type="domain" description="N-acetyltransferase" evidence="2">
    <location>
        <begin position="212"/>
        <end position="383"/>
    </location>
</feature>
<accession>A0A7V9AC49</accession>